<organism evidence="3 4">
    <name type="scientific">Quillaja saponaria</name>
    <name type="common">Soap bark tree</name>
    <dbReference type="NCBI Taxonomy" id="32244"/>
    <lineage>
        <taxon>Eukaryota</taxon>
        <taxon>Viridiplantae</taxon>
        <taxon>Streptophyta</taxon>
        <taxon>Embryophyta</taxon>
        <taxon>Tracheophyta</taxon>
        <taxon>Spermatophyta</taxon>
        <taxon>Magnoliopsida</taxon>
        <taxon>eudicotyledons</taxon>
        <taxon>Gunneridae</taxon>
        <taxon>Pentapetalae</taxon>
        <taxon>rosids</taxon>
        <taxon>fabids</taxon>
        <taxon>Fabales</taxon>
        <taxon>Quillajaceae</taxon>
        <taxon>Quillaja</taxon>
    </lineage>
</organism>
<evidence type="ECO:0000259" key="2">
    <source>
        <dbReference type="PROSITE" id="PS50280"/>
    </source>
</evidence>
<dbReference type="Gene3D" id="2.170.270.10">
    <property type="entry name" value="SET domain"/>
    <property type="match status" value="1"/>
</dbReference>
<dbReference type="Pfam" id="PF00856">
    <property type="entry name" value="SET"/>
    <property type="match status" value="1"/>
</dbReference>
<sequence>MAATSSLLRMEEIEGKGRGLVSLQPLRAGQIILRDSPVLLYSAFPLIKQNSSYYYCDHCFRTMTPLSPQSYSSISVLSCTSCAHNLFCSQKCLSTALKASHSSWVCQALARLRDSGSILLGQPLECQVQARFLIAAYNLAFVSPPDFQILLSLQGSPDAASAAAAQFLHPLISSVFSPTQINPPNECSVELTAALLAKDKLNAFGLMQPFSEDDAQRLVRAYGIYPNASFFNHDCLPNACRFDYVDTSASDDEHNTDFIIRMIHDVPQGREICLSYFPVNENYSSRQRRLLEDYGFNCNCDRCNIEASWSENDEVGDNAEDEEEMMDEDQSEDMMASDTNTNPQGENNDFPHSYFFLRYMCDRKNCWGTLAPLPPKDGIPSNVMECNVCGNLKKDGFDADGERDKSTMED</sequence>
<dbReference type="AlphaFoldDB" id="A0AAD7P5J5"/>
<evidence type="ECO:0000256" key="1">
    <source>
        <dbReference type="SAM" id="MobiDB-lite"/>
    </source>
</evidence>
<dbReference type="Gene3D" id="1.10.220.160">
    <property type="match status" value="1"/>
</dbReference>
<dbReference type="Gene3D" id="6.10.140.2220">
    <property type="match status" value="1"/>
</dbReference>
<dbReference type="InterPro" id="IPR046341">
    <property type="entry name" value="SET_dom_sf"/>
</dbReference>
<feature type="region of interest" description="Disordered" evidence="1">
    <location>
        <begin position="311"/>
        <end position="347"/>
    </location>
</feature>
<dbReference type="PROSITE" id="PS50280">
    <property type="entry name" value="SET"/>
    <property type="match status" value="1"/>
</dbReference>
<dbReference type="InterPro" id="IPR001214">
    <property type="entry name" value="SET_dom"/>
</dbReference>
<reference evidence="3" key="1">
    <citation type="journal article" date="2023" name="Science">
        <title>Elucidation of the pathway for biosynthesis of saponin adjuvants from the soapbark tree.</title>
        <authorList>
            <person name="Reed J."/>
            <person name="Orme A."/>
            <person name="El-Demerdash A."/>
            <person name="Owen C."/>
            <person name="Martin L.B.B."/>
            <person name="Misra R.C."/>
            <person name="Kikuchi S."/>
            <person name="Rejzek M."/>
            <person name="Martin A.C."/>
            <person name="Harkess A."/>
            <person name="Leebens-Mack J."/>
            <person name="Louveau T."/>
            <person name="Stephenson M.J."/>
            <person name="Osbourn A."/>
        </authorList>
    </citation>
    <scope>NUCLEOTIDE SEQUENCE</scope>
    <source>
        <strain evidence="3">S10</strain>
    </source>
</reference>
<proteinExistence type="predicted"/>
<comment type="caution">
    <text evidence="3">The sequence shown here is derived from an EMBL/GenBank/DDBJ whole genome shotgun (WGS) entry which is preliminary data.</text>
</comment>
<dbReference type="CDD" id="cd20071">
    <property type="entry name" value="SET_SMYD"/>
    <property type="match status" value="1"/>
</dbReference>
<dbReference type="PANTHER" id="PTHR47420:SF3">
    <property type="entry name" value="HISTONE-LYSINE N-METHYLTRANSFERASE ASHR2"/>
    <property type="match status" value="1"/>
</dbReference>
<dbReference type="PANTHER" id="PTHR47420">
    <property type="entry name" value="HISTONE-LYSINE N-METHYLTRANSFERASE ASHR2"/>
    <property type="match status" value="1"/>
</dbReference>
<feature type="compositionally biased region" description="Acidic residues" evidence="1">
    <location>
        <begin position="311"/>
        <end position="332"/>
    </location>
</feature>
<evidence type="ECO:0000313" key="4">
    <source>
        <dbReference type="Proteomes" id="UP001163823"/>
    </source>
</evidence>
<dbReference type="InterPro" id="IPR044238">
    <property type="entry name" value="ASHR2-like"/>
</dbReference>
<feature type="domain" description="SET" evidence="2">
    <location>
        <begin position="6"/>
        <end position="277"/>
    </location>
</feature>
<dbReference type="Proteomes" id="UP001163823">
    <property type="component" value="Chromosome 14"/>
</dbReference>
<gene>
    <name evidence="3" type="ORF">O6P43_032379</name>
</gene>
<evidence type="ECO:0000313" key="3">
    <source>
        <dbReference type="EMBL" id="KAJ7942749.1"/>
    </source>
</evidence>
<protein>
    <submittedName>
        <fullName evidence="3">Histone-lysine N-methyltransferase ASHR2</fullName>
    </submittedName>
</protein>
<accession>A0AAD7P5J5</accession>
<name>A0AAD7P5J5_QUISA</name>
<dbReference type="KEGG" id="qsa:O6P43_032379"/>
<dbReference type="SMART" id="SM00317">
    <property type="entry name" value="SET"/>
    <property type="match status" value="1"/>
</dbReference>
<dbReference type="EMBL" id="JARAOO010000014">
    <property type="protein sequence ID" value="KAJ7942749.1"/>
    <property type="molecule type" value="Genomic_DNA"/>
</dbReference>
<keyword evidence="4" id="KW-1185">Reference proteome</keyword>
<dbReference type="SUPFAM" id="SSF82199">
    <property type="entry name" value="SET domain"/>
    <property type="match status" value="1"/>
</dbReference>